<proteinExistence type="predicted"/>
<feature type="repeat" description="PPR" evidence="2">
    <location>
        <begin position="143"/>
        <end position="177"/>
    </location>
</feature>
<dbReference type="AlphaFoldDB" id="A0A8K0DUY2"/>
<dbReference type="FunFam" id="1.25.40.10:FF:000344">
    <property type="entry name" value="Pentatricopeptide repeat-containing protein"/>
    <property type="match status" value="1"/>
</dbReference>
<dbReference type="InterPro" id="IPR046960">
    <property type="entry name" value="PPR_At4g14850-like_plant"/>
</dbReference>
<feature type="repeat" description="PPR" evidence="2">
    <location>
        <begin position="346"/>
        <end position="380"/>
    </location>
</feature>
<dbReference type="PROSITE" id="PS51375">
    <property type="entry name" value="PPR"/>
    <property type="match status" value="4"/>
</dbReference>
<protein>
    <recommendedName>
        <fullName evidence="5">Pentatricopeptide repeat-containing protein</fullName>
    </recommendedName>
</protein>
<dbReference type="Gene3D" id="1.25.40.10">
    <property type="entry name" value="Tetratricopeptide repeat domain"/>
    <property type="match status" value="3"/>
</dbReference>
<evidence type="ECO:0000256" key="2">
    <source>
        <dbReference type="PROSITE-ProRule" id="PRU00708"/>
    </source>
</evidence>
<reference evidence="3" key="1">
    <citation type="submission" date="2020-03" db="EMBL/GenBank/DDBJ databases">
        <title>A high-quality chromosome-level genome assembly of a woody plant with both climbing and erect habits, Rhamnella rubrinervis.</title>
        <authorList>
            <person name="Lu Z."/>
            <person name="Yang Y."/>
            <person name="Zhu X."/>
            <person name="Sun Y."/>
        </authorList>
    </citation>
    <scope>NUCLEOTIDE SEQUENCE</scope>
    <source>
        <strain evidence="3">BYM</strain>
        <tissue evidence="3">Leaf</tissue>
    </source>
</reference>
<organism evidence="3 4">
    <name type="scientific">Rhamnella rubrinervis</name>
    <dbReference type="NCBI Taxonomy" id="2594499"/>
    <lineage>
        <taxon>Eukaryota</taxon>
        <taxon>Viridiplantae</taxon>
        <taxon>Streptophyta</taxon>
        <taxon>Embryophyta</taxon>
        <taxon>Tracheophyta</taxon>
        <taxon>Spermatophyta</taxon>
        <taxon>Magnoliopsida</taxon>
        <taxon>eudicotyledons</taxon>
        <taxon>Gunneridae</taxon>
        <taxon>Pentapetalae</taxon>
        <taxon>rosids</taxon>
        <taxon>fabids</taxon>
        <taxon>Rosales</taxon>
        <taxon>Rhamnaceae</taxon>
        <taxon>rhamnoid group</taxon>
        <taxon>Rhamneae</taxon>
        <taxon>Rhamnella</taxon>
    </lineage>
</organism>
<comment type="caution">
    <text evidence="3">The sequence shown here is derived from an EMBL/GenBank/DDBJ whole genome shotgun (WGS) entry which is preliminary data.</text>
</comment>
<keyword evidence="1" id="KW-0677">Repeat</keyword>
<feature type="repeat" description="PPR" evidence="2">
    <location>
        <begin position="213"/>
        <end position="247"/>
    </location>
</feature>
<evidence type="ECO:0008006" key="5">
    <source>
        <dbReference type="Google" id="ProtNLM"/>
    </source>
</evidence>
<evidence type="ECO:0000313" key="3">
    <source>
        <dbReference type="EMBL" id="KAF3437750.1"/>
    </source>
</evidence>
<dbReference type="FunFam" id="1.25.40.10:FF:000073">
    <property type="entry name" value="Pentatricopeptide repeat-containing protein chloroplastic"/>
    <property type="match status" value="1"/>
</dbReference>
<dbReference type="NCBIfam" id="TIGR00756">
    <property type="entry name" value="PPR"/>
    <property type="match status" value="2"/>
</dbReference>
<dbReference type="InterPro" id="IPR011990">
    <property type="entry name" value="TPR-like_helical_dom_sf"/>
</dbReference>
<dbReference type="GO" id="GO:0009451">
    <property type="term" value="P:RNA modification"/>
    <property type="evidence" value="ECO:0007669"/>
    <property type="project" value="InterPro"/>
</dbReference>
<dbReference type="OrthoDB" id="185373at2759"/>
<dbReference type="Proteomes" id="UP000796880">
    <property type="component" value="Unassembled WGS sequence"/>
</dbReference>
<dbReference type="PANTHER" id="PTHR47926">
    <property type="entry name" value="PENTATRICOPEPTIDE REPEAT-CONTAINING PROTEIN"/>
    <property type="match status" value="1"/>
</dbReference>
<feature type="repeat" description="PPR" evidence="2">
    <location>
        <begin position="43"/>
        <end position="77"/>
    </location>
</feature>
<evidence type="ECO:0000256" key="1">
    <source>
        <dbReference type="ARBA" id="ARBA00022737"/>
    </source>
</evidence>
<keyword evidence="4" id="KW-1185">Reference proteome</keyword>
<dbReference type="InterPro" id="IPR002885">
    <property type="entry name" value="PPR_rpt"/>
</dbReference>
<dbReference type="Pfam" id="PF01535">
    <property type="entry name" value="PPR"/>
    <property type="match status" value="6"/>
</dbReference>
<dbReference type="PANTHER" id="PTHR47926:SF412">
    <property type="entry name" value="PENTATRICOPEPTIDE REPEAT-CONTAINING PROTEIN"/>
    <property type="match status" value="1"/>
</dbReference>
<dbReference type="InterPro" id="IPR046848">
    <property type="entry name" value="E_motif"/>
</dbReference>
<gene>
    <name evidence="3" type="ORF">FNV43_RR20506</name>
</gene>
<dbReference type="GO" id="GO:0003723">
    <property type="term" value="F:RNA binding"/>
    <property type="evidence" value="ECO:0007669"/>
    <property type="project" value="InterPro"/>
</dbReference>
<name>A0A8K0DUY2_9ROSA</name>
<evidence type="ECO:0000313" key="4">
    <source>
        <dbReference type="Proteomes" id="UP000796880"/>
    </source>
</evidence>
<dbReference type="Pfam" id="PF13041">
    <property type="entry name" value="PPR_2"/>
    <property type="match status" value="1"/>
</dbReference>
<sequence>MITTGLIYNPPLASRLVVSFASFPHLSTVCLAHAIAKRVEGLDTYTWNNIIRGYLDGNHPKEAVLIYSHVRSKGGVDSYTLQFAIKACVLMQAILEGKQMHGQCFKLGFASEIIVQTVLLSMYSLFGELACMQQVFDETPHRDLVMWNSILAAYAQNNFPYQTLAFTRAMVSSGVRLNGVSLVSVLSSCSSLKAIQEGKEIHGYVIRNLIYMDVILYNAFINMYSKCGSLSNAERIFQMMPIRNVVSWTSMIDGYRYNNCLIEAIHLFKGLECENIRLDEVTMLCIISMCAKPGSFELVDWIDHHVEKNGIGKGSITISNALMDMHAKCGNIQKACQIFNGIVEKTLVSWTTIIHGLAMNGQGKPAFLRFCQMQREGYKPDKIVFLSVLSACSHTGMVDEGLKCFSSMINDYHINPLMEHYGCIVDLLCRAGLINEAFEFVKNMQDKPDTIIWRMLLVACRSQRDISLAKQIMHYFNEMGPENVEDYGLLSNLYAMVDQWDNVEEIRKEMKVGRMVKKLPGYSAI</sequence>
<dbReference type="Pfam" id="PF20431">
    <property type="entry name" value="E_motif"/>
    <property type="match status" value="1"/>
</dbReference>
<dbReference type="EMBL" id="VOIH02000009">
    <property type="protein sequence ID" value="KAF3437750.1"/>
    <property type="molecule type" value="Genomic_DNA"/>
</dbReference>
<dbReference type="FunFam" id="1.25.40.10:FF:000184">
    <property type="entry name" value="Pentatricopeptide repeat-containing protein, chloroplastic"/>
    <property type="match status" value="1"/>
</dbReference>
<accession>A0A8K0DUY2</accession>